<dbReference type="EMBL" id="CDMZ01001376">
    <property type="protein sequence ID" value="CEM31645.1"/>
    <property type="molecule type" value="Genomic_DNA"/>
</dbReference>
<reference evidence="1" key="1">
    <citation type="submission" date="2014-11" db="EMBL/GenBank/DDBJ databases">
        <authorList>
            <person name="Otto D Thomas"/>
            <person name="Naeem Raeece"/>
        </authorList>
    </citation>
    <scope>NUCLEOTIDE SEQUENCE</scope>
</reference>
<evidence type="ECO:0008006" key="2">
    <source>
        <dbReference type="Google" id="ProtNLM"/>
    </source>
</evidence>
<dbReference type="PhylomeDB" id="A0A0G4GN79"/>
<sequence length="210" mass="23993">MCTGSITDYNEEFSTLALKIPGANELDLVDDYIKGLPPVVRYETERAEPITLEEAMEKALDNELWLQDVNSRKGHWSRKNMHTPTALDPIDPTGPVPIELCGFSAPWRPTGLPPRHPAILQVDNVWDNRRRLHRCLLCGELDHQVRQYSNGPQLPPHMRAIQTSQTRPFQPFLWMHGYPWQPFLPFPSWSPYSFGDQGAQSWGGKGRPGR</sequence>
<dbReference type="VEuPathDB" id="CryptoDB:Cvel_22640"/>
<organism evidence="1">
    <name type="scientific">Chromera velia CCMP2878</name>
    <dbReference type="NCBI Taxonomy" id="1169474"/>
    <lineage>
        <taxon>Eukaryota</taxon>
        <taxon>Sar</taxon>
        <taxon>Alveolata</taxon>
        <taxon>Colpodellida</taxon>
        <taxon>Chromeraceae</taxon>
        <taxon>Chromera</taxon>
    </lineage>
</organism>
<name>A0A0G4GN79_9ALVE</name>
<proteinExistence type="predicted"/>
<accession>A0A0G4GN79</accession>
<evidence type="ECO:0000313" key="1">
    <source>
        <dbReference type="EMBL" id="CEM31645.1"/>
    </source>
</evidence>
<gene>
    <name evidence="1" type="ORF">Cvel_22640</name>
</gene>
<protein>
    <recommendedName>
        <fullName evidence="2">Retrotransposon gag domain-containing protein</fullName>
    </recommendedName>
</protein>
<dbReference type="AlphaFoldDB" id="A0A0G4GN79"/>